<protein>
    <submittedName>
        <fullName evidence="3">Uncharacterized protein</fullName>
    </submittedName>
</protein>
<dbReference type="SUPFAM" id="SSF50370">
    <property type="entry name" value="Ricin B-like lectins"/>
    <property type="match status" value="1"/>
</dbReference>
<dbReference type="InterPro" id="IPR035992">
    <property type="entry name" value="Ricin_B-like_lectins"/>
</dbReference>
<dbReference type="Proteomes" id="UP000565441">
    <property type="component" value="Unassembled WGS sequence"/>
</dbReference>
<name>A0A8H5HRZ5_9AGAR</name>
<proteinExistence type="predicted"/>
<dbReference type="InterPro" id="IPR038765">
    <property type="entry name" value="Papain-like_cys_pep_sf"/>
</dbReference>
<keyword evidence="4" id="KW-1185">Reference proteome</keyword>
<comment type="caution">
    <text evidence="3">The sequence shown here is derived from an EMBL/GenBank/DDBJ whole genome shotgun (WGS) entry which is preliminary data.</text>
</comment>
<dbReference type="InterPro" id="IPR000772">
    <property type="entry name" value="Ricin_B_lectin"/>
</dbReference>
<sequence length="267" mass="29586">MVLQRESTVYLSVCIPDRISNSAVPIVLDLNDGSATNGTAVTAWADNGGLNQLWLAEATGEADTFTLRNLAGGTYLDLEESSAADRRQSEVDHQEGYRRHELENYASKTFADLYNGGSSNGTPIYGWTGTKVELPAHERYKCRSTFGYQEQPSSGTKLSRLPLDGEYLILSADVWHQVWATTGLGQGNKVWRHEIFDCDDFAVTMKSGRFNCALLCGIMLGVNPNDPADAHAYNFNLANDHTGIVFYEHQTDQFLNDIGYNAYLAFF</sequence>
<feature type="domain" description="Agglutinin C-terminal" evidence="2">
    <location>
        <begin position="167"/>
        <end position="253"/>
    </location>
</feature>
<evidence type="ECO:0000259" key="2">
    <source>
        <dbReference type="Pfam" id="PF18021"/>
    </source>
</evidence>
<feature type="domain" description="Ricin B lectin" evidence="1">
    <location>
        <begin position="24"/>
        <end position="85"/>
    </location>
</feature>
<evidence type="ECO:0000313" key="4">
    <source>
        <dbReference type="Proteomes" id="UP000565441"/>
    </source>
</evidence>
<evidence type="ECO:0000259" key="1">
    <source>
        <dbReference type="Pfam" id="PF14200"/>
    </source>
</evidence>
<accession>A0A8H5HRZ5</accession>
<gene>
    <name evidence="3" type="ORF">D9615_000865</name>
</gene>
<dbReference type="Gene3D" id="3.30.460.70">
    <property type="match status" value="1"/>
</dbReference>
<organism evidence="3 4">
    <name type="scientific">Tricholomella constricta</name>
    <dbReference type="NCBI Taxonomy" id="117010"/>
    <lineage>
        <taxon>Eukaryota</taxon>
        <taxon>Fungi</taxon>
        <taxon>Dikarya</taxon>
        <taxon>Basidiomycota</taxon>
        <taxon>Agaricomycotina</taxon>
        <taxon>Agaricomycetes</taxon>
        <taxon>Agaricomycetidae</taxon>
        <taxon>Agaricales</taxon>
        <taxon>Tricholomatineae</taxon>
        <taxon>Lyophyllaceae</taxon>
        <taxon>Tricholomella</taxon>
    </lineage>
</organism>
<dbReference type="Gene3D" id="2.80.10.50">
    <property type="match status" value="1"/>
</dbReference>
<dbReference type="SUPFAM" id="SSF54001">
    <property type="entry name" value="Cysteine proteinases"/>
    <property type="match status" value="1"/>
</dbReference>
<dbReference type="EMBL" id="JAACJP010000001">
    <property type="protein sequence ID" value="KAF5388390.1"/>
    <property type="molecule type" value="Genomic_DNA"/>
</dbReference>
<dbReference type="OrthoDB" id="3192089at2759"/>
<evidence type="ECO:0000313" key="3">
    <source>
        <dbReference type="EMBL" id="KAF5388390.1"/>
    </source>
</evidence>
<dbReference type="Pfam" id="PF18021">
    <property type="entry name" value="Agglutinin_C"/>
    <property type="match status" value="1"/>
</dbReference>
<reference evidence="3 4" key="1">
    <citation type="journal article" date="2020" name="ISME J.">
        <title>Uncovering the hidden diversity of litter-decomposition mechanisms in mushroom-forming fungi.</title>
        <authorList>
            <person name="Floudas D."/>
            <person name="Bentzer J."/>
            <person name="Ahren D."/>
            <person name="Johansson T."/>
            <person name="Persson P."/>
            <person name="Tunlid A."/>
        </authorList>
    </citation>
    <scope>NUCLEOTIDE SEQUENCE [LARGE SCALE GENOMIC DNA]</scope>
    <source>
        <strain evidence="3 4">CBS 661.87</strain>
    </source>
</reference>
<dbReference type="AlphaFoldDB" id="A0A8H5HRZ5"/>
<dbReference type="InterPro" id="IPR040600">
    <property type="entry name" value="Agglutinin_C"/>
</dbReference>
<dbReference type="Pfam" id="PF14200">
    <property type="entry name" value="RicinB_lectin_2"/>
    <property type="match status" value="1"/>
</dbReference>